<evidence type="ECO:0000313" key="2">
    <source>
        <dbReference type="EMBL" id="CAG6547079.1"/>
    </source>
</evidence>
<accession>A0A8D8I460</accession>
<feature type="compositionally biased region" description="Basic residues" evidence="1">
    <location>
        <begin position="113"/>
        <end position="124"/>
    </location>
</feature>
<feature type="compositionally biased region" description="Polar residues" evidence="1">
    <location>
        <begin position="1"/>
        <end position="12"/>
    </location>
</feature>
<name>A0A8D8I460_CULPI</name>
<organism evidence="2">
    <name type="scientific">Culex pipiens</name>
    <name type="common">House mosquito</name>
    <dbReference type="NCBI Taxonomy" id="7175"/>
    <lineage>
        <taxon>Eukaryota</taxon>
        <taxon>Metazoa</taxon>
        <taxon>Ecdysozoa</taxon>
        <taxon>Arthropoda</taxon>
        <taxon>Hexapoda</taxon>
        <taxon>Insecta</taxon>
        <taxon>Pterygota</taxon>
        <taxon>Neoptera</taxon>
        <taxon>Endopterygota</taxon>
        <taxon>Diptera</taxon>
        <taxon>Nematocera</taxon>
        <taxon>Culicoidea</taxon>
        <taxon>Culicidae</taxon>
        <taxon>Culicinae</taxon>
        <taxon>Culicini</taxon>
        <taxon>Culex</taxon>
        <taxon>Culex</taxon>
    </lineage>
</organism>
<dbReference type="EMBL" id="HBUE01342532">
    <property type="protein sequence ID" value="CAG6599265.1"/>
    <property type="molecule type" value="Transcribed_RNA"/>
</dbReference>
<evidence type="ECO:0000256" key="1">
    <source>
        <dbReference type="SAM" id="MobiDB-lite"/>
    </source>
</evidence>
<feature type="compositionally biased region" description="Low complexity" evidence="1">
    <location>
        <begin position="95"/>
        <end position="112"/>
    </location>
</feature>
<protein>
    <submittedName>
        <fullName evidence="2">(northern house mosquito) hypothetical protein</fullName>
    </submittedName>
</protein>
<sequence>MASLRLRSNQIGKRSGTLRRRWVQLSAVPAARSTTPSPSAEKETNPNTNFHAKVHPQTGGEDHSTRAGRQSLRGRSLPQRARPAPDQIAAGRVWQARQAETQAATTTTPAVGQRRRNSGRNRIGRGREQPGQLV</sequence>
<feature type="region of interest" description="Disordered" evidence="1">
    <location>
        <begin position="1"/>
        <end position="134"/>
    </location>
</feature>
<dbReference type="AlphaFoldDB" id="A0A8D8I460"/>
<dbReference type="EMBL" id="HBUE01235617">
    <property type="protein sequence ID" value="CAG6547079.1"/>
    <property type="molecule type" value="Transcribed_RNA"/>
</dbReference>
<reference evidence="2" key="1">
    <citation type="submission" date="2021-05" db="EMBL/GenBank/DDBJ databases">
        <authorList>
            <person name="Alioto T."/>
            <person name="Alioto T."/>
            <person name="Gomez Garrido J."/>
        </authorList>
    </citation>
    <scope>NUCLEOTIDE SEQUENCE</scope>
</reference>
<proteinExistence type="predicted"/>